<evidence type="ECO:0000313" key="4">
    <source>
        <dbReference type="Proteomes" id="UP000321083"/>
    </source>
</evidence>
<protein>
    <submittedName>
        <fullName evidence="3">Transposase</fullName>
    </submittedName>
</protein>
<organism evidence="3 4">
    <name type="scientific">Planctomyces bekefii</name>
    <dbReference type="NCBI Taxonomy" id="1653850"/>
    <lineage>
        <taxon>Bacteria</taxon>
        <taxon>Pseudomonadati</taxon>
        <taxon>Planctomycetota</taxon>
        <taxon>Planctomycetia</taxon>
        <taxon>Planctomycetales</taxon>
        <taxon>Planctomycetaceae</taxon>
        <taxon>Planctomyces</taxon>
    </lineage>
</organism>
<dbReference type="InterPro" id="IPR047629">
    <property type="entry name" value="IS1182_transpos"/>
</dbReference>
<reference evidence="3 4" key="2">
    <citation type="submission" date="2019-08" db="EMBL/GenBank/DDBJ databases">
        <authorList>
            <person name="Henke P."/>
        </authorList>
    </citation>
    <scope>NUCLEOTIDE SEQUENCE [LARGE SCALE GENOMIC DNA]</scope>
    <source>
        <strain evidence="3">Phe10_nw2017</strain>
    </source>
</reference>
<dbReference type="PANTHER" id="PTHR33408:SF4">
    <property type="entry name" value="TRANSPOSASE DDE DOMAIN-CONTAINING PROTEIN"/>
    <property type="match status" value="1"/>
</dbReference>
<proteinExistence type="predicted"/>
<dbReference type="AlphaFoldDB" id="A0A5C6M4M1"/>
<gene>
    <name evidence="3" type="ORF">E3A20_19500</name>
</gene>
<feature type="domain" description="Transposase DDE" evidence="2">
    <location>
        <begin position="316"/>
        <end position="441"/>
    </location>
</feature>
<dbReference type="Proteomes" id="UP000321083">
    <property type="component" value="Unassembled WGS sequence"/>
</dbReference>
<dbReference type="PANTHER" id="PTHR33408">
    <property type="entry name" value="TRANSPOSASE"/>
    <property type="match status" value="1"/>
</dbReference>
<dbReference type="InterPro" id="IPR008490">
    <property type="entry name" value="Transposase_InsH_N"/>
</dbReference>
<evidence type="ECO:0000259" key="2">
    <source>
        <dbReference type="Pfam" id="PF13751"/>
    </source>
</evidence>
<dbReference type="Pfam" id="PF05598">
    <property type="entry name" value="DUF772"/>
    <property type="match status" value="1"/>
</dbReference>
<evidence type="ECO:0000313" key="3">
    <source>
        <dbReference type="EMBL" id="TWW08922.1"/>
    </source>
</evidence>
<evidence type="ECO:0000259" key="1">
    <source>
        <dbReference type="Pfam" id="PF05598"/>
    </source>
</evidence>
<accession>A0A5C6M4M1</accession>
<name>A0A5C6M4M1_9PLAN</name>
<sequence>MDRHALDELYAGVGSLAYDPLMLLKMVLYQYLKGRRSPATWFEEAKLNEAMQWLGRGYTPARRTWYDFRDRVGGVIDRLHKQMIQTAIDSNLLDPVIAAQDGTSVAACASRHQMINKGTLERRKQLLGQIIDGKYPPSEPLPRWIPPTEIGRRDLAQRMEYAEHILDERIRKNAAKTGKKRKDASKIYVSLTDPEAPLGRDKMKVFRPLYTIQIVMDQSSRIVMSYCCDAVVTDSGTLLPMIDQTQELVGGRVKTILADSAYCSALDLLGCEARGIYLLGPLQSNSFTEKKKQAKTNQQIPREQFRFDAAQNCYECPAGHKLAYAGRERKQRHGGQSIWQFRYRCAAVHCGNCPLAQQCLRSGSSSRTIKRLKDQDIMDAHRAKMADPDVMKLYSQRCQTVEWGFADARAHRGLQRFHGRGLDRARTETGLLVVAQNLLRIDKLMHSAINPVNIPT</sequence>
<comment type="caution">
    <text evidence="3">The sequence shown here is derived from an EMBL/GenBank/DDBJ whole genome shotgun (WGS) entry which is preliminary data.</text>
</comment>
<feature type="domain" description="Transposase InsH N-terminal" evidence="1">
    <location>
        <begin position="4"/>
        <end position="71"/>
    </location>
</feature>
<dbReference type="EMBL" id="SRHE01000453">
    <property type="protein sequence ID" value="TWW08922.1"/>
    <property type="molecule type" value="Genomic_DNA"/>
</dbReference>
<keyword evidence="4" id="KW-1185">Reference proteome</keyword>
<reference evidence="3 4" key="1">
    <citation type="submission" date="2019-08" db="EMBL/GenBank/DDBJ databases">
        <title>100 year-old enigma solved: identification of Planctomyces bekefii, the type genus and species of the phylum Planctomycetes.</title>
        <authorList>
            <person name="Svetlana D.N."/>
            <person name="Overmann J."/>
        </authorList>
    </citation>
    <scope>NUCLEOTIDE SEQUENCE [LARGE SCALE GENOMIC DNA]</scope>
    <source>
        <strain evidence="3">Phe10_nw2017</strain>
    </source>
</reference>
<dbReference type="NCBIfam" id="NF033551">
    <property type="entry name" value="transpos_IS1182"/>
    <property type="match status" value="1"/>
</dbReference>
<dbReference type="Pfam" id="PF13751">
    <property type="entry name" value="DDE_Tnp_1_6"/>
    <property type="match status" value="1"/>
</dbReference>
<dbReference type="InterPro" id="IPR025668">
    <property type="entry name" value="Tnp_DDE_dom"/>
</dbReference>